<feature type="chain" id="PRO_5006623831" evidence="1">
    <location>
        <begin position="22"/>
        <end position="141"/>
    </location>
</feature>
<evidence type="ECO:0000256" key="1">
    <source>
        <dbReference type="SAM" id="SignalP"/>
    </source>
</evidence>
<dbReference type="EMBL" id="CZQA01000001">
    <property type="protein sequence ID" value="CUS34285.1"/>
    <property type="molecule type" value="Genomic_DNA"/>
</dbReference>
<dbReference type="OrthoDB" id="5570087at2"/>
<evidence type="ECO:0000313" key="2">
    <source>
        <dbReference type="EMBL" id="CUS34285.1"/>
    </source>
</evidence>
<accession>A0A0S4LCD6</accession>
<gene>
    <name evidence="2" type="ORF">COMA1_11617</name>
</gene>
<reference evidence="2 3" key="1">
    <citation type="submission" date="2015-10" db="EMBL/GenBank/DDBJ databases">
        <authorList>
            <person name="Gilbert D.G."/>
        </authorList>
    </citation>
    <scope>NUCLEOTIDE SEQUENCE [LARGE SCALE GENOMIC DNA]</scope>
    <source>
        <strain evidence="2">COMA1</strain>
    </source>
</reference>
<dbReference type="RefSeq" id="WP_090746153.1">
    <property type="nucleotide sequence ID" value="NZ_CZQA01000001.1"/>
</dbReference>
<proteinExistence type="predicted"/>
<feature type="signal peptide" evidence="1">
    <location>
        <begin position="1"/>
        <end position="21"/>
    </location>
</feature>
<keyword evidence="1" id="KW-0732">Signal</keyword>
<organism evidence="2 3">
    <name type="scientific">Candidatus Nitrospira nitrosa</name>
    <dbReference type="NCBI Taxonomy" id="1742972"/>
    <lineage>
        <taxon>Bacteria</taxon>
        <taxon>Pseudomonadati</taxon>
        <taxon>Nitrospirota</taxon>
        <taxon>Nitrospiria</taxon>
        <taxon>Nitrospirales</taxon>
        <taxon>Nitrospiraceae</taxon>
        <taxon>Nitrospira</taxon>
    </lineage>
</organism>
<evidence type="ECO:0000313" key="3">
    <source>
        <dbReference type="Proteomes" id="UP000199032"/>
    </source>
</evidence>
<protein>
    <submittedName>
        <fullName evidence="2">Uncharacterized protein</fullName>
    </submittedName>
</protein>
<sequence length="141" mass="15837">MKRLLFSTTIVSLILCSQAQAFFEEEGRCQKRDLRGNWVSYQNEVLKNPHTGVCKFSIENGRTEGTCDFSLKNDQGNPLTGLKFTGEATVKEDCSAELTMDFTPLPFKSTFELQLHRDKKSFVGRWENTFGALGTASGVKQ</sequence>
<keyword evidence="3" id="KW-1185">Reference proteome</keyword>
<dbReference type="Proteomes" id="UP000199032">
    <property type="component" value="Unassembled WGS sequence"/>
</dbReference>
<dbReference type="AlphaFoldDB" id="A0A0S4LCD6"/>
<name>A0A0S4LCD6_9BACT</name>